<keyword evidence="2" id="KW-1185">Reference proteome</keyword>
<sequence length="118" mass="13496">MDVTENENAARCFERGEKSRKKINYYWEGVRELLQIVFEHVQTGLLSSQASTWTHQTPSLRMLEVGERVEGKCLNKKRYEPSRTQVMIPPSTPTEMTNSCNSVALFSHHAMKLGQPSP</sequence>
<dbReference type="Proteomes" id="UP000466442">
    <property type="component" value="Linkage Group LG9"/>
</dbReference>
<reference evidence="1" key="1">
    <citation type="journal article" date="2021" name="Mol. Ecol. Resour.">
        <title>Apolygus lucorum genome provides insights into omnivorousness and mesophyll feeding.</title>
        <authorList>
            <person name="Liu Y."/>
            <person name="Liu H."/>
            <person name="Wang H."/>
            <person name="Huang T."/>
            <person name="Liu B."/>
            <person name="Yang B."/>
            <person name="Yin L."/>
            <person name="Li B."/>
            <person name="Zhang Y."/>
            <person name="Zhang S."/>
            <person name="Jiang F."/>
            <person name="Zhang X."/>
            <person name="Ren Y."/>
            <person name="Wang B."/>
            <person name="Wang S."/>
            <person name="Lu Y."/>
            <person name="Wu K."/>
            <person name="Fan W."/>
            <person name="Wang G."/>
        </authorList>
    </citation>
    <scope>NUCLEOTIDE SEQUENCE</scope>
    <source>
        <strain evidence="1">12Hb</strain>
    </source>
</reference>
<accession>A0A6A4JWY6</accession>
<organism evidence="1 2">
    <name type="scientific">Apolygus lucorum</name>
    <name type="common">Small green plant bug</name>
    <name type="synonym">Lygocoris lucorum</name>
    <dbReference type="NCBI Taxonomy" id="248454"/>
    <lineage>
        <taxon>Eukaryota</taxon>
        <taxon>Metazoa</taxon>
        <taxon>Ecdysozoa</taxon>
        <taxon>Arthropoda</taxon>
        <taxon>Hexapoda</taxon>
        <taxon>Insecta</taxon>
        <taxon>Pterygota</taxon>
        <taxon>Neoptera</taxon>
        <taxon>Paraneoptera</taxon>
        <taxon>Hemiptera</taxon>
        <taxon>Heteroptera</taxon>
        <taxon>Panheteroptera</taxon>
        <taxon>Cimicomorpha</taxon>
        <taxon>Miridae</taxon>
        <taxon>Mirini</taxon>
        <taxon>Apolygus</taxon>
    </lineage>
</organism>
<evidence type="ECO:0000313" key="1">
    <source>
        <dbReference type="EMBL" id="KAF6204817.1"/>
    </source>
</evidence>
<gene>
    <name evidence="1" type="ORF">GE061_018979</name>
</gene>
<evidence type="ECO:0000313" key="2">
    <source>
        <dbReference type="Proteomes" id="UP000466442"/>
    </source>
</evidence>
<comment type="caution">
    <text evidence="1">The sequence shown here is derived from an EMBL/GenBank/DDBJ whole genome shotgun (WGS) entry which is preliminary data.</text>
</comment>
<dbReference type="EMBL" id="WIXP02000009">
    <property type="protein sequence ID" value="KAF6204817.1"/>
    <property type="molecule type" value="Genomic_DNA"/>
</dbReference>
<proteinExistence type="predicted"/>
<protein>
    <submittedName>
        <fullName evidence="1">Uncharacterized protein</fullName>
    </submittedName>
</protein>
<dbReference type="AlphaFoldDB" id="A0A6A4JWY6"/>
<name>A0A6A4JWY6_APOLU</name>